<dbReference type="CDD" id="cd04986">
    <property type="entry name" value="IgC1_CH2_IgA"/>
    <property type="match status" value="1"/>
</dbReference>
<keyword evidence="1" id="KW-1015">Disulfide bond</keyword>
<evidence type="ECO:0000313" key="6">
    <source>
        <dbReference type="Ensembl" id="ENSNVIP00000006068.1"/>
    </source>
</evidence>
<dbReference type="PROSITE" id="PS00290">
    <property type="entry name" value="IG_MHC"/>
    <property type="match status" value="1"/>
</dbReference>
<evidence type="ECO:0000256" key="3">
    <source>
        <dbReference type="ARBA" id="ARBA00023319"/>
    </source>
</evidence>
<dbReference type="InterPro" id="IPR013783">
    <property type="entry name" value="Ig-like_fold"/>
</dbReference>
<keyword evidence="7" id="KW-1185">Reference proteome</keyword>
<organism evidence="6 7">
    <name type="scientific">Neovison vison</name>
    <name type="common">American mink</name>
    <name type="synonym">Mustela vison</name>
    <dbReference type="NCBI Taxonomy" id="452646"/>
    <lineage>
        <taxon>Eukaryota</taxon>
        <taxon>Metazoa</taxon>
        <taxon>Chordata</taxon>
        <taxon>Craniata</taxon>
        <taxon>Vertebrata</taxon>
        <taxon>Euteleostomi</taxon>
        <taxon>Mammalia</taxon>
        <taxon>Eutheria</taxon>
        <taxon>Laurasiatheria</taxon>
        <taxon>Carnivora</taxon>
        <taxon>Caniformia</taxon>
        <taxon>Musteloidea</taxon>
        <taxon>Mustelidae</taxon>
        <taxon>Mustelinae</taxon>
        <taxon>Neogale</taxon>
    </lineage>
</organism>
<feature type="domain" description="Ig-like" evidence="5">
    <location>
        <begin position="260"/>
        <end position="355"/>
    </location>
</feature>
<feature type="domain" description="Ig-like" evidence="5">
    <location>
        <begin position="149"/>
        <end position="241"/>
    </location>
</feature>
<keyword evidence="3" id="KW-0393">Immunoglobulin domain</keyword>
<dbReference type="SUPFAM" id="SSF48726">
    <property type="entry name" value="Immunoglobulin"/>
    <property type="match status" value="3"/>
</dbReference>
<protein>
    <recommendedName>
        <fullName evidence="5">Ig-like domain-containing protein</fullName>
    </recommendedName>
</protein>
<dbReference type="InterPro" id="IPR007110">
    <property type="entry name" value="Ig-like_dom"/>
</dbReference>
<name>A0A8C7EKX1_NEOVI</name>
<dbReference type="Pfam" id="PF07654">
    <property type="entry name" value="C1-set"/>
    <property type="match status" value="2"/>
</dbReference>
<feature type="region of interest" description="Disordered" evidence="4">
    <location>
        <begin position="1"/>
        <end position="55"/>
    </location>
</feature>
<accession>A0A8C7EKX1</accession>
<dbReference type="SMART" id="SM00407">
    <property type="entry name" value="IGc1"/>
    <property type="match status" value="3"/>
</dbReference>
<dbReference type="Gene3D" id="2.60.40.10">
    <property type="entry name" value="Immunoglobulins"/>
    <property type="match status" value="3"/>
</dbReference>
<dbReference type="PANTHER" id="PTHR23411">
    <property type="entry name" value="TAPASIN"/>
    <property type="match status" value="1"/>
</dbReference>
<feature type="domain" description="Ig-like" evidence="5">
    <location>
        <begin position="364"/>
        <end position="467"/>
    </location>
</feature>
<reference evidence="6" key="1">
    <citation type="submission" date="2025-08" db="UniProtKB">
        <authorList>
            <consortium name="Ensembl"/>
        </authorList>
    </citation>
    <scope>IDENTIFICATION</scope>
</reference>
<evidence type="ECO:0000256" key="4">
    <source>
        <dbReference type="SAM" id="MobiDB-lite"/>
    </source>
</evidence>
<dbReference type="FunFam" id="2.60.40.10:FF:000998">
    <property type="entry name" value="Immunoglobulin heavy constant epsilon"/>
    <property type="match status" value="1"/>
</dbReference>
<dbReference type="InterPro" id="IPR003006">
    <property type="entry name" value="Ig/MHC_CS"/>
</dbReference>
<evidence type="ECO:0000256" key="1">
    <source>
        <dbReference type="ARBA" id="ARBA00023157"/>
    </source>
</evidence>
<dbReference type="Ensembl" id="ENSNVIT00000007139.1">
    <property type="protein sequence ID" value="ENSNVIP00000006068.1"/>
    <property type="gene ID" value="ENSNVIG00000004803.1"/>
</dbReference>
<dbReference type="FunFam" id="2.60.40.10:FF:000463">
    <property type="entry name" value="Immunoglobulin heavy constant gamma 1"/>
    <property type="match status" value="1"/>
</dbReference>
<evidence type="ECO:0000259" key="5">
    <source>
        <dbReference type="PROSITE" id="PS50835"/>
    </source>
</evidence>
<feature type="compositionally biased region" description="Polar residues" evidence="4">
    <location>
        <begin position="39"/>
        <end position="50"/>
    </location>
</feature>
<dbReference type="GeneTree" id="ENSGT00940000161516"/>
<dbReference type="AlphaFoldDB" id="A0A8C7EKX1"/>
<evidence type="ECO:0000256" key="2">
    <source>
        <dbReference type="ARBA" id="ARBA00023180"/>
    </source>
</evidence>
<dbReference type="PROSITE" id="PS50835">
    <property type="entry name" value="IG_LIKE"/>
    <property type="match status" value="3"/>
</dbReference>
<feature type="compositionally biased region" description="Gly residues" evidence="4">
    <location>
        <begin position="1"/>
        <end position="11"/>
    </location>
</feature>
<dbReference type="InterPro" id="IPR036179">
    <property type="entry name" value="Ig-like_dom_sf"/>
</dbReference>
<dbReference type="InterPro" id="IPR003597">
    <property type="entry name" value="Ig_C1-set"/>
</dbReference>
<evidence type="ECO:0000313" key="7">
    <source>
        <dbReference type="Proteomes" id="UP000694425"/>
    </source>
</evidence>
<dbReference type="InterPro" id="IPR050380">
    <property type="entry name" value="Immune_Resp_Modulators"/>
</dbReference>
<proteinExistence type="predicted"/>
<dbReference type="Proteomes" id="UP000694425">
    <property type="component" value="Unplaced"/>
</dbReference>
<keyword evidence="2" id="KW-0325">Glycoprotein</keyword>
<dbReference type="CDD" id="cd05768">
    <property type="entry name" value="IgC1_CH3_IgAGD_CH4_IgAEM"/>
    <property type="match status" value="1"/>
</dbReference>
<reference evidence="6" key="2">
    <citation type="submission" date="2025-09" db="UniProtKB">
        <authorList>
            <consortium name="Ensembl"/>
        </authorList>
    </citation>
    <scope>IDENTIFICATION</scope>
</reference>
<dbReference type="FunFam" id="2.60.40.10:FF:002016">
    <property type="entry name" value="Immunoglobulin heavy constant alpha 2"/>
    <property type="match status" value="1"/>
</dbReference>
<sequence length="490" mass="51631">MRVGAGLGGTGHEPRGTWGPQELEDAGRTFPGTLEGQRSHPTGPQTSGLQSRGRRFPLFSGPASVVLVVAAPGHLHTQPAGLSQAERQASLALSTPGGTLWPDSAPGPRKMRVPLSRVRGGLSPESQLFHSLLQAGGQASCVAESKTSPSVFPLSLRSRDEAGHVVIACLVQGFFPPEPVNVTWSPGKEGASVRNFPPVKATAGSLYTMSSQLTLPADQCPAGSSLQCHVQHVSDPSKPVSVPCGDLCPPHCQCPSCDQPHLSLHPPALEDLLVTSNGSLTCTLSGLKDPRGASFSWTPSGGKDAVQKAPKRDACGCYSVSSVLPGCAAPWNSGVTFSCTATHPESKSPITGNISKLLGNTFRPQVHLLPPPSEELALNELVSLTCLVRGFSPKDVLVRWLQGTQELPPEKYTTWKSLKEPGRGSPTFAVTSVLRVDAEAWKQGDKFSCVVGHETLGPKNFTEKTIDRLAGKPTHVNVSVVVAEVDGVCY</sequence>